<name>A0AA89BW26_PINIB</name>
<dbReference type="AlphaFoldDB" id="A0AA89BW26"/>
<evidence type="ECO:0000256" key="1">
    <source>
        <dbReference type="ARBA" id="ARBA00023242"/>
    </source>
</evidence>
<dbReference type="Gene3D" id="1.10.246.20">
    <property type="entry name" value="Coactivator CBP, KIX domain"/>
    <property type="match status" value="1"/>
</dbReference>
<sequence length="196" mass="22988">MTKSSAEMENHVFLKAKTREEYLALVARLILHVKEMSKSLLFVVELTAYVTEHIKGSNKCVVVQLGLQRYWDLVKDDPETRHHLISVFWYDFHELVRCYKTKCSNCKLIINEFLPMYFAVEHRTKNCGEFRDRLNKSLRSHAAKADIPVVQHRNFEKIDFYDGIHLGGRTGIPKYVRNVRRTIDTLVSIKSDIKVF</sequence>
<gene>
    <name evidence="2" type="primary">MED15</name>
    <name evidence="4" type="ORF">FSP39_017684</name>
</gene>
<comment type="similarity">
    <text evidence="2">Belongs to the Mediator complex subunit 15 family.</text>
</comment>
<evidence type="ECO:0000313" key="5">
    <source>
        <dbReference type="Proteomes" id="UP001186944"/>
    </source>
</evidence>
<comment type="function">
    <text evidence="2">Component of the Mediator complex, a coactivator involved in the regulated transcription of nearly all RNA polymerase II-dependent genes. Mediator functions as a bridge to convey information from gene-specific regulatory proteins to the basal RNA polymerase II transcription machinery. Mediator is recruited to promoters by direct interactions with regulatory proteins and serves as a scaffold for the assembly of a functional preinitiation complex with RNA polymerase II and the general transcription factors.</text>
</comment>
<comment type="subunit">
    <text evidence="2">Component of the Mediator complex.</text>
</comment>
<dbReference type="Pfam" id="PF09606">
    <property type="entry name" value="Med15_N"/>
    <property type="match status" value="1"/>
</dbReference>
<reference evidence="4" key="1">
    <citation type="submission" date="2019-08" db="EMBL/GenBank/DDBJ databases">
        <title>The improved chromosome-level genome for the pearl oyster Pinctada fucata martensii using PacBio sequencing and Hi-C.</title>
        <authorList>
            <person name="Zheng Z."/>
        </authorList>
    </citation>
    <scope>NUCLEOTIDE SEQUENCE</scope>
    <source>
        <strain evidence="4">ZZ-2019</strain>
        <tissue evidence="4">Adductor muscle</tissue>
    </source>
</reference>
<evidence type="ECO:0000259" key="3">
    <source>
        <dbReference type="Pfam" id="PF09606"/>
    </source>
</evidence>
<dbReference type="SUPFAM" id="SSF52266">
    <property type="entry name" value="SGNH hydrolase"/>
    <property type="match status" value="1"/>
</dbReference>
<dbReference type="GO" id="GO:0003712">
    <property type="term" value="F:transcription coregulator activity"/>
    <property type="evidence" value="ECO:0007669"/>
    <property type="project" value="InterPro"/>
</dbReference>
<evidence type="ECO:0000313" key="4">
    <source>
        <dbReference type="EMBL" id="KAK3084698.1"/>
    </source>
</evidence>
<proteinExistence type="inferred from homology"/>
<dbReference type="EMBL" id="VSWD01000013">
    <property type="protein sequence ID" value="KAK3084698.1"/>
    <property type="molecule type" value="Genomic_DNA"/>
</dbReference>
<evidence type="ECO:0000256" key="2">
    <source>
        <dbReference type="RuleBase" id="RU364148"/>
    </source>
</evidence>
<feature type="domain" description="Mediator of RNA polymerase II transcription subunit 15 N-terminal" evidence="3">
    <location>
        <begin position="1"/>
        <end position="39"/>
    </location>
</feature>
<keyword evidence="2" id="KW-0805">Transcription regulation</keyword>
<dbReference type="GO" id="GO:0005634">
    <property type="term" value="C:nucleus"/>
    <property type="evidence" value="ECO:0007669"/>
    <property type="project" value="UniProtKB-SubCell"/>
</dbReference>
<keyword evidence="1 2" id="KW-0539">Nucleus</keyword>
<dbReference type="Proteomes" id="UP001186944">
    <property type="component" value="Unassembled WGS sequence"/>
</dbReference>
<keyword evidence="5" id="KW-1185">Reference proteome</keyword>
<dbReference type="InterPro" id="IPR036529">
    <property type="entry name" value="KIX_dom_sf"/>
</dbReference>
<comment type="subcellular location">
    <subcellularLocation>
        <location evidence="2">Nucleus</location>
    </subcellularLocation>
</comment>
<dbReference type="InterPro" id="IPR019087">
    <property type="entry name" value="Med15_N"/>
</dbReference>
<comment type="caution">
    <text evidence="4">The sequence shown here is derived from an EMBL/GenBank/DDBJ whole genome shotgun (WGS) entry which is preliminary data.</text>
</comment>
<protein>
    <recommendedName>
        <fullName evidence="2">Mediator of RNA polymerase II transcription subunit 15</fullName>
    </recommendedName>
    <alternativeName>
        <fullName evidence="2">Mediator complex subunit 15</fullName>
    </alternativeName>
</protein>
<organism evidence="4 5">
    <name type="scientific">Pinctada imbricata</name>
    <name type="common">Atlantic pearl-oyster</name>
    <name type="synonym">Pinctada martensii</name>
    <dbReference type="NCBI Taxonomy" id="66713"/>
    <lineage>
        <taxon>Eukaryota</taxon>
        <taxon>Metazoa</taxon>
        <taxon>Spiralia</taxon>
        <taxon>Lophotrochozoa</taxon>
        <taxon>Mollusca</taxon>
        <taxon>Bivalvia</taxon>
        <taxon>Autobranchia</taxon>
        <taxon>Pteriomorphia</taxon>
        <taxon>Pterioida</taxon>
        <taxon>Pterioidea</taxon>
        <taxon>Pteriidae</taxon>
        <taxon>Pinctada</taxon>
    </lineage>
</organism>
<keyword evidence="2" id="KW-0010">Activator</keyword>
<dbReference type="GO" id="GO:0006355">
    <property type="term" value="P:regulation of DNA-templated transcription"/>
    <property type="evidence" value="ECO:0007669"/>
    <property type="project" value="InterPro"/>
</dbReference>
<keyword evidence="2" id="KW-0804">Transcription</keyword>
<accession>A0AA89BW26</accession>